<organism evidence="6 7">
    <name type="scientific">Acanthopleuribacter pedis</name>
    <dbReference type="NCBI Taxonomy" id="442870"/>
    <lineage>
        <taxon>Bacteria</taxon>
        <taxon>Pseudomonadati</taxon>
        <taxon>Acidobacteriota</taxon>
        <taxon>Holophagae</taxon>
        <taxon>Acanthopleuribacterales</taxon>
        <taxon>Acanthopleuribacteraceae</taxon>
        <taxon>Acanthopleuribacter</taxon>
    </lineage>
</organism>
<evidence type="ECO:0000256" key="3">
    <source>
        <dbReference type="ARBA" id="ARBA00043995"/>
    </source>
</evidence>
<sequence>MTPIPASARKIAVRVPNWIGDVIMAVPALEQLRAAYPDAEIIAVARPWVKDLLMWRGDLINRCLDFDDKGKHKGLPGLWRFGRALAREQCDLGVVLTKHFKGAFVFAVAGIPRRIGFATPETRWFLHGALARKSLPKTGRHQSCDYTDLLAHTSNIPTPSEPLPPRLVAEDPRRDAAQAKFLADLPKPWLMVHAGAAFGTAKRWDSAGYRDVCRAFVDRTGGGVVLLGVKAEAEENTTIATGLPERHGRNLCAATSLSESLALIASADFFLSNDSGLMHAAAAFGVPQVAIFGPTDINATFPFNEKARTVYHRVDCSPCFQRHCPIGHDCMKAVKVDEVTANLAALG</sequence>
<keyword evidence="2" id="KW-0808">Transferase</keyword>
<dbReference type="NCBIfam" id="TIGR02195">
    <property type="entry name" value="heptsyl_trn_II"/>
    <property type="match status" value="1"/>
</dbReference>
<evidence type="ECO:0000313" key="7">
    <source>
        <dbReference type="Proteomes" id="UP000664417"/>
    </source>
</evidence>
<dbReference type="PANTHER" id="PTHR30160">
    <property type="entry name" value="TETRAACYLDISACCHARIDE 4'-KINASE-RELATED"/>
    <property type="match status" value="1"/>
</dbReference>
<dbReference type="InterPro" id="IPR011910">
    <property type="entry name" value="RfaF"/>
</dbReference>
<keyword evidence="1" id="KW-0328">Glycosyltransferase</keyword>
<dbReference type="Gene3D" id="3.40.50.2000">
    <property type="entry name" value="Glycogen Phosphorylase B"/>
    <property type="match status" value="2"/>
</dbReference>
<comment type="caution">
    <text evidence="6">The sequence shown here is derived from an EMBL/GenBank/DDBJ whole genome shotgun (WGS) entry which is preliminary data.</text>
</comment>
<dbReference type="Pfam" id="PF01075">
    <property type="entry name" value="Glyco_transf_9"/>
    <property type="match status" value="1"/>
</dbReference>
<accession>A0A8J7QGX0</accession>
<comment type="catalytic activity">
    <reaction evidence="5">
        <text>an L-alpha-D-Hep-(1-&gt;5)-[alpha-Kdo-(2-&gt;4)]-alpha-Kdo-(2-&gt;6)-lipid A + ADP-L-glycero-beta-D-manno-heptose = an L-alpha-D-Hep-(1-&gt;3)-L-alpha-D-Hep-(1-&gt;5)-[alpha-Kdo-(2-&gt;4)]-alpha-Kdo-(2-&gt;6)-lipid A + ADP + H(+)</text>
        <dbReference type="Rhea" id="RHEA:74071"/>
        <dbReference type="ChEBI" id="CHEBI:15378"/>
        <dbReference type="ChEBI" id="CHEBI:61506"/>
        <dbReference type="ChEBI" id="CHEBI:193068"/>
        <dbReference type="ChEBI" id="CHEBI:193069"/>
        <dbReference type="ChEBI" id="CHEBI:456216"/>
        <dbReference type="EC" id="2.4.99.24"/>
    </reaction>
</comment>
<reference evidence="6" key="1">
    <citation type="submission" date="2021-03" db="EMBL/GenBank/DDBJ databases">
        <authorList>
            <person name="Wang G."/>
        </authorList>
    </citation>
    <scope>NUCLEOTIDE SEQUENCE</scope>
    <source>
        <strain evidence="6">KCTC 12899</strain>
    </source>
</reference>
<dbReference type="GO" id="GO:0008713">
    <property type="term" value="F:ADP-heptose-lipopolysaccharide heptosyltransferase activity"/>
    <property type="evidence" value="ECO:0007669"/>
    <property type="project" value="UniProtKB-EC"/>
</dbReference>
<dbReference type="AlphaFoldDB" id="A0A8J7QGX0"/>
<keyword evidence="7" id="KW-1185">Reference proteome</keyword>
<evidence type="ECO:0000256" key="1">
    <source>
        <dbReference type="ARBA" id="ARBA00022676"/>
    </source>
</evidence>
<name>A0A8J7QGX0_9BACT</name>
<dbReference type="GO" id="GO:0005829">
    <property type="term" value="C:cytosol"/>
    <property type="evidence" value="ECO:0007669"/>
    <property type="project" value="TreeGrafter"/>
</dbReference>
<evidence type="ECO:0000313" key="6">
    <source>
        <dbReference type="EMBL" id="MBO1318398.1"/>
    </source>
</evidence>
<evidence type="ECO:0000256" key="4">
    <source>
        <dbReference type="ARBA" id="ARBA00044042"/>
    </source>
</evidence>
<proteinExistence type="inferred from homology"/>
<dbReference type="InterPro" id="IPR051199">
    <property type="entry name" value="LPS_LOS_Heptosyltrfase"/>
</dbReference>
<gene>
    <name evidence="6" type="primary">waaF</name>
    <name evidence="6" type="ORF">J3U88_08020</name>
</gene>
<evidence type="ECO:0000256" key="2">
    <source>
        <dbReference type="ARBA" id="ARBA00022679"/>
    </source>
</evidence>
<protein>
    <recommendedName>
        <fullName evidence="4">lipopolysaccharide heptosyltransferase II</fullName>
        <ecNumber evidence="4">2.4.99.24</ecNumber>
    </recommendedName>
</protein>
<dbReference type="EC" id="2.4.99.24" evidence="4"/>
<dbReference type="SUPFAM" id="SSF53756">
    <property type="entry name" value="UDP-Glycosyltransferase/glycogen phosphorylase"/>
    <property type="match status" value="1"/>
</dbReference>
<dbReference type="PANTHER" id="PTHR30160:SF7">
    <property type="entry name" value="ADP-HEPTOSE--LPS HEPTOSYLTRANSFERASE 2"/>
    <property type="match status" value="1"/>
</dbReference>
<dbReference type="EMBL" id="JAFREP010000005">
    <property type="protein sequence ID" value="MBO1318398.1"/>
    <property type="molecule type" value="Genomic_DNA"/>
</dbReference>
<dbReference type="RefSeq" id="WP_207858147.1">
    <property type="nucleotide sequence ID" value="NZ_JAFREP010000005.1"/>
</dbReference>
<dbReference type="Proteomes" id="UP000664417">
    <property type="component" value="Unassembled WGS sequence"/>
</dbReference>
<dbReference type="InterPro" id="IPR002201">
    <property type="entry name" value="Glyco_trans_9"/>
</dbReference>
<evidence type="ECO:0000256" key="5">
    <source>
        <dbReference type="ARBA" id="ARBA00047503"/>
    </source>
</evidence>
<dbReference type="CDD" id="cd03789">
    <property type="entry name" value="GT9_LPS_heptosyltransferase"/>
    <property type="match status" value="1"/>
</dbReference>
<comment type="similarity">
    <text evidence="3">Belongs to the glycosyltransferase 9 family.</text>
</comment>
<dbReference type="GO" id="GO:0009244">
    <property type="term" value="P:lipopolysaccharide core region biosynthetic process"/>
    <property type="evidence" value="ECO:0007669"/>
    <property type="project" value="TreeGrafter"/>
</dbReference>